<organism evidence="1 2">
    <name type="scientific">Paraburkholderia steynii</name>
    <dbReference type="NCBI Taxonomy" id="1245441"/>
    <lineage>
        <taxon>Bacteria</taxon>
        <taxon>Pseudomonadati</taxon>
        <taxon>Pseudomonadota</taxon>
        <taxon>Betaproteobacteria</taxon>
        <taxon>Burkholderiales</taxon>
        <taxon>Burkholderiaceae</taxon>
        <taxon>Paraburkholderia</taxon>
    </lineage>
</organism>
<reference evidence="1 2" key="1">
    <citation type="submission" date="2017-02" db="EMBL/GenBank/DDBJ databases">
        <title>Paraburkholderia sophoroidis sp. nov. and Paraburkholderia steynii sp. nov. rhizobial symbionts of the fynbos legume Hypocalyptus sophoroides.</title>
        <authorList>
            <person name="Steenkamp E.T."/>
            <person name="Beukes C.W."/>
            <person name="Van Zyl E."/>
            <person name="Avontuur J."/>
            <person name="Chan W.Y."/>
            <person name="Hassen A."/>
            <person name="Palmer M."/>
            <person name="Mthombeni L."/>
            <person name="Phalane F."/>
            <person name="Sereme K."/>
            <person name="Venter S.N."/>
        </authorList>
    </citation>
    <scope>NUCLEOTIDE SEQUENCE [LARGE SCALE GENOMIC DNA]</scope>
    <source>
        <strain evidence="1 2">HC1.1ba</strain>
    </source>
</reference>
<evidence type="ECO:0000313" key="2">
    <source>
        <dbReference type="Proteomes" id="UP000294200"/>
    </source>
</evidence>
<name>A0A4R0XBB4_9BURK</name>
<protein>
    <submittedName>
        <fullName evidence="1">Uncharacterized protein</fullName>
    </submittedName>
</protein>
<keyword evidence="2" id="KW-1185">Reference proteome</keyword>
<dbReference type="Proteomes" id="UP000294200">
    <property type="component" value="Unassembled WGS sequence"/>
</dbReference>
<sequence>MEVNRFARPDCLKCSIKEIVDHMGLARRQPAGSIVEGDHSRVGMPFEHRPHQLSFSQVGQHIRERQHGHTQAKRAAFIMEEGSLITMFSVLRCSHLFAVRSKHRPFPDASRATPRIWPMSSS</sequence>
<gene>
    <name evidence="1" type="ORF">BZM27_50260</name>
</gene>
<comment type="caution">
    <text evidence="1">The sequence shown here is derived from an EMBL/GenBank/DDBJ whole genome shotgun (WGS) entry which is preliminary data.</text>
</comment>
<evidence type="ECO:0000313" key="1">
    <source>
        <dbReference type="EMBL" id="TCG03201.1"/>
    </source>
</evidence>
<proteinExistence type="predicted"/>
<accession>A0A4R0XBB4</accession>
<dbReference type="AlphaFoldDB" id="A0A4R0XBB4"/>
<dbReference type="EMBL" id="MWML01000479">
    <property type="protein sequence ID" value="TCG03201.1"/>
    <property type="molecule type" value="Genomic_DNA"/>
</dbReference>